<dbReference type="FunFam" id="3.30.1330.10:FF:000007">
    <property type="entry name" value="Phosphoribosylformylglycinamidine synthase, putative"/>
    <property type="match status" value="1"/>
</dbReference>
<keyword evidence="5" id="KW-0963">Cytoplasm</keyword>
<sequence length="1319" mass="143232">MAILRFYQSPALSESAARGKMAAINGALGEEAVASVTTEYCYYVQLRGQEALDQEQRKRLVWLLTPGFKVRLAPETGLAETNGNIVVEIGPRLNFSTPSSTQSVAICQTIGLECVDRVERSTRYLIALKSGHTKLSEAAKRKVVDVLHDRMTEAHYVTPVTSFELPPSTHSWEEVDILTHGRPALERASAQLGLSFDNWDLDFYTDLFRNKLKRNPTTVECFDLAQSNSEHSRHWFFKGRMVVDGKEEPGSLFSLITATQDTSNDNNVIKFSDNSSAIQGYELRVLQPKDTTVGSAYTIVDAKRHIIFTAETHNFPTGVAPFSGATTGTGGRIRDVHAAGRGAHEIAATAGYCFGNLLIPGYDLPWEECLEYPGNFASPLEVAVEASNGASDYGNKFGEPVLSGFSRSFGMVVPGGERREWIKPIMFSAGIGSIDGDQITKEKPTKGMLVAKIGGPVYRIGVGGGAASSVTVQGDQEAELDFGAVQRGDAEMEQKLHRLVRACVERGARQNPILSIHDQGAGGNGNVLKEIVEPAGATIWTERFQLGDPTISTLELWGAEYQESDAILVHPKDRETLERIAERERCPVAFVGEVTGDGRIVLKEPGKSGRRDPVDLDLDSVLGDMPRKVFELSSYKPVLKPLSLPDGLKVQEALQRVLRLPSVASKRYLTNKVDRCVTGLVAQQQCVGPLHTPLADVAVVALSYFDTVGSATAIGEQPIKGLLCPAAGARMSVAEAVSNLVFARISSLQDVKCSGNWMWAAKLPGEGAALYDACKAMCACMSALGIAVDGGKDSLSMAARVGKDTVKAPGAIVVSTYAPCPDITATVTPDLKMPSAGQRGVLLHIDITPDKRRLGGTALAQCFKQLGDEVPDLDDPSRLRTAFNTTQKLLCEGLLMSGHDVSDGGLVTCLLEMAFAGNCGLEVDVPAKGDAIAALFHEEVGWVLEVEPRNQARVEEAFERAGVRCVALGHSVGFGPRAQVSVSVAGEPVICGKVCDLRDVWEETSYQLELRQCDPECAAEERQGLLKRTAPPYKLTFSLDIPRRNPEPQLRVAVLREEGVNSDREMAASFFNAGFEAWDVTMSDLLRGSVTLDQFRGLVFPGGFSYADVLGSARGWAASLLFHEKLAAQLAAFKDRPDTFSFGICNGCQLMALLGWVAPYTTESGSVEPGTQLLHNRSGRFECRFTTVRIEPGPAIMLAGMEDSVLGVWVAHGEGRFEFRHDALLDEMESQRLVGMRYVDDAGAPTTEYPLNPNGSPRGVAALCSRDGRHLAVMPHPERCSLPWQWAYVPQEWKRTKFAVSPWAKMYDNAYAWCTGVAQ</sequence>
<dbReference type="CDD" id="cd02204">
    <property type="entry name" value="PurL_repeat2"/>
    <property type="match status" value="1"/>
</dbReference>
<name>A0A131Y2I7_IXORI</name>
<keyword evidence="12" id="KW-0460">Magnesium</keyword>
<evidence type="ECO:0000256" key="6">
    <source>
        <dbReference type="ARBA" id="ARBA00022553"/>
    </source>
</evidence>
<comment type="similarity">
    <text evidence="3">In the N-terminal section; belongs to the FGAMS family.</text>
</comment>
<comment type="catalytic activity">
    <reaction evidence="16">
        <text>N(2)-formyl-N(1)-(5-phospho-beta-D-ribosyl)glycinamide + L-glutamine + ATP + H2O = 2-formamido-N(1)-(5-O-phospho-beta-D-ribosyl)acetamidine + L-glutamate + ADP + phosphate + H(+)</text>
        <dbReference type="Rhea" id="RHEA:17129"/>
        <dbReference type="ChEBI" id="CHEBI:15377"/>
        <dbReference type="ChEBI" id="CHEBI:15378"/>
        <dbReference type="ChEBI" id="CHEBI:29985"/>
        <dbReference type="ChEBI" id="CHEBI:30616"/>
        <dbReference type="ChEBI" id="CHEBI:43474"/>
        <dbReference type="ChEBI" id="CHEBI:58359"/>
        <dbReference type="ChEBI" id="CHEBI:147286"/>
        <dbReference type="ChEBI" id="CHEBI:147287"/>
        <dbReference type="ChEBI" id="CHEBI:456216"/>
        <dbReference type="EC" id="6.3.5.3"/>
    </reaction>
</comment>
<dbReference type="Pfam" id="PF18076">
    <property type="entry name" value="FGAR-AT_N"/>
    <property type="match status" value="1"/>
</dbReference>
<dbReference type="GO" id="GO:0005737">
    <property type="term" value="C:cytoplasm"/>
    <property type="evidence" value="ECO:0007669"/>
    <property type="project" value="UniProtKB-SubCell"/>
</dbReference>
<evidence type="ECO:0000256" key="16">
    <source>
        <dbReference type="ARBA" id="ARBA00052585"/>
    </source>
</evidence>
<dbReference type="InterPro" id="IPR010918">
    <property type="entry name" value="PurM-like_C_dom"/>
</dbReference>
<comment type="pathway">
    <text evidence="2">Purine metabolism; IMP biosynthesis via de novo pathway; 5-amino-1-(5-phospho-D-ribosyl)imidazole from N(2)-formyl-N(1)-(5-phospho-D-ribosyl)glycinamide: step 1/2.</text>
</comment>
<evidence type="ECO:0000313" key="23">
    <source>
        <dbReference type="EMBL" id="JAP72692.1"/>
    </source>
</evidence>
<evidence type="ECO:0000256" key="4">
    <source>
        <dbReference type="ARBA" id="ARBA00012747"/>
    </source>
</evidence>
<dbReference type="GO" id="GO:0005524">
    <property type="term" value="F:ATP binding"/>
    <property type="evidence" value="ECO:0007669"/>
    <property type="project" value="UniProtKB-KW"/>
</dbReference>
<feature type="domain" description="Phosphoribosylformylglycinamidine synthase linker" evidence="20">
    <location>
        <begin position="185"/>
        <end position="234"/>
    </location>
</feature>
<dbReference type="SUPFAM" id="SSF55326">
    <property type="entry name" value="PurM N-terminal domain-like"/>
    <property type="match status" value="2"/>
</dbReference>
<dbReference type="EC" id="6.3.5.3" evidence="4"/>
<dbReference type="InterPro" id="IPR010073">
    <property type="entry name" value="PurL_large"/>
</dbReference>
<feature type="domain" description="Phosphoribosylformylglycinamidine synthase N-terminal" evidence="21">
    <location>
        <begin position="39"/>
        <end position="156"/>
    </location>
</feature>
<dbReference type="CDD" id="cd02203">
    <property type="entry name" value="PurL_repeat1"/>
    <property type="match status" value="1"/>
</dbReference>
<dbReference type="Gene3D" id="3.40.50.880">
    <property type="match status" value="1"/>
</dbReference>
<evidence type="ECO:0000256" key="1">
    <source>
        <dbReference type="ARBA" id="ARBA00004496"/>
    </source>
</evidence>
<evidence type="ECO:0000256" key="13">
    <source>
        <dbReference type="ARBA" id="ARBA00022962"/>
    </source>
</evidence>
<dbReference type="InterPro" id="IPR055181">
    <property type="entry name" value="FGAR-AT_PurM_N-like"/>
</dbReference>
<evidence type="ECO:0000256" key="17">
    <source>
        <dbReference type="ARBA" id="ARBA00057317"/>
    </source>
</evidence>
<evidence type="ECO:0000256" key="3">
    <source>
        <dbReference type="ARBA" id="ARBA00008608"/>
    </source>
</evidence>
<dbReference type="InterPro" id="IPR036604">
    <property type="entry name" value="PurS-like_sf"/>
</dbReference>
<evidence type="ECO:0000256" key="14">
    <source>
        <dbReference type="ARBA" id="ARBA00029823"/>
    </source>
</evidence>
<evidence type="ECO:0000259" key="19">
    <source>
        <dbReference type="Pfam" id="PF02769"/>
    </source>
</evidence>
<keyword evidence="11" id="KW-0067">ATP-binding</keyword>
<reference evidence="23" key="1">
    <citation type="submission" date="2016-02" db="EMBL/GenBank/DDBJ databases">
        <title>RNAseq analyses of the midgut from blood- or serum-fed Ixodes ricinus ticks.</title>
        <authorList>
            <person name="Perner J."/>
            <person name="Provaznik J."/>
            <person name="Schrenkova J."/>
            <person name="Urbanova V."/>
            <person name="Ribeiro J.M."/>
            <person name="Kopacek P."/>
        </authorList>
    </citation>
    <scope>NUCLEOTIDE SEQUENCE</scope>
    <source>
        <tissue evidence="23">Gut</tissue>
    </source>
</reference>
<dbReference type="Gene3D" id="3.90.650.10">
    <property type="entry name" value="PurM-like C-terminal domain"/>
    <property type="match status" value="2"/>
</dbReference>
<dbReference type="SMART" id="SM01211">
    <property type="entry name" value="GATase_5"/>
    <property type="match status" value="1"/>
</dbReference>
<evidence type="ECO:0000259" key="20">
    <source>
        <dbReference type="Pfam" id="PF18072"/>
    </source>
</evidence>
<comment type="subcellular location">
    <subcellularLocation>
        <location evidence="1">Cytoplasm</location>
    </subcellularLocation>
</comment>
<dbReference type="GO" id="GO:0006189">
    <property type="term" value="P:'de novo' IMP biosynthetic process"/>
    <property type="evidence" value="ECO:0007669"/>
    <property type="project" value="UniProtKB-UniPathway"/>
</dbReference>
<dbReference type="FunFam" id="3.90.650.10:FF:000008">
    <property type="entry name" value="Phosphoribosylformylglycinamidine synthase"/>
    <property type="match status" value="1"/>
</dbReference>
<dbReference type="InterPro" id="IPR041609">
    <property type="entry name" value="PurL_linker"/>
</dbReference>
<evidence type="ECO:0000259" key="21">
    <source>
        <dbReference type="Pfam" id="PF18076"/>
    </source>
</evidence>
<dbReference type="Gene3D" id="1.10.8.750">
    <property type="entry name" value="Phosphoribosylformylglycinamidine synthase, linker domain"/>
    <property type="match status" value="1"/>
</dbReference>
<dbReference type="InterPro" id="IPR040707">
    <property type="entry name" value="FGAR-AT_N"/>
</dbReference>
<dbReference type="FunFam" id="1.10.8.750:FF:000001">
    <property type="entry name" value="Putative phosphoribosylformylglycinamidine synthase"/>
    <property type="match status" value="1"/>
</dbReference>
<dbReference type="GO" id="GO:0004642">
    <property type="term" value="F:phosphoribosylformylglycinamidine synthase activity"/>
    <property type="evidence" value="ECO:0007669"/>
    <property type="project" value="UniProtKB-EC"/>
</dbReference>
<dbReference type="SUPFAM" id="SSF109736">
    <property type="entry name" value="FGAM synthase PurL, linker domain"/>
    <property type="match status" value="1"/>
</dbReference>
<feature type="domain" description="PurM-like C-terminal" evidence="19">
    <location>
        <begin position="853"/>
        <end position="972"/>
    </location>
</feature>
<dbReference type="Gene3D" id="3.30.1330.10">
    <property type="entry name" value="PurM-like, N-terminal domain"/>
    <property type="match status" value="2"/>
</dbReference>
<evidence type="ECO:0000256" key="12">
    <source>
        <dbReference type="ARBA" id="ARBA00022842"/>
    </source>
</evidence>
<keyword evidence="9" id="KW-0547">Nucleotide-binding</keyword>
<keyword evidence="10" id="KW-0658">Purine biosynthesis</keyword>
<protein>
    <recommendedName>
        <fullName evidence="18">Phosphoribosylformylglycinamidine synthase</fullName>
        <ecNumber evidence="4">6.3.5.3</ecNumber>
    </recommendedName>
    <alternativeName>
        <fullName evidence="15">Formylglycinamide ribonucleotide amidotransferase</fullName>
    </alternativeName>
    <alternativeName>
        <fullName evidence="14">Formylglycinamide ribotide amidotransferase</fullName>
    </alternativeName>
</protein>
<dbReference type="FunFam" id="3.40.50.880:FF:000008">
    <property type="entry name" value="Phosphoribosylformylglycinamidine synthase"/>
    <property type="match status" value="1"/>
</dbReference>
<keyword evidence="8" id="KW-0479">Metal-binding</keyword>
<dbReference type="UniPathway" id="UPA00074">
    <property type="reaction ID" value="UER00128"/>
</dbReference>
<dbReference type="PANTHER" id="PTHR10099:SF1">
    <property type="entry name" value="PHOSPHORIBOSYLFORMYLGLYCINAMIDINE SYNTHASE"/>
    <property type="match status" value="1"/>
</dbReference>
<dbReference type="PROSITE" id="PS51273">
    <property type="entry name" value="GATASE_TYPE_1"/>
    <property type="match status" value="1"/>
</dbReference>
<dbReference type="InterPro" id="IPR036676">
    <property type="entry name" value="PurM-like_C_sf"/>
</dbReference>
<evidence type="ECO:0000256" key="5">
    <source>
        <dbReference type="ARBA" id="ARBA00022490"/>
    </source>
</evidence>
<evidence type="ECO:0000256" key="7">
    <source>
        <dbReference type="ARBA" id="ARBA00022598"/>
    </source>
</evidence>
<dbReference type="Pfam" id="PF02769">
    <property type="entry name" value="AIRS_C"/>
    <property type="match status" value="2"/>
</dbReference>
<evidence type="ECO:0000256" key="9">
    <source>
        <dbReference type="ARBA" id="ARBA00022741"/>
    </source>
</evidence>
<dbReference type="Pfam" id="PF22689">
    <property type="entry name" value="FGAR-AT_PurM_N-like"/>
    <property type="match status" value="1"/>
</dbReference>
<evidence type="ECO:0000256" key="11">
    <source>
        <dbReference type="ARBA" id="ARBA00022840"/>
    </source>
</evidence>
<evidence type="ECO:0000256" key="8">
    <source>
        <dbReference type="ARBA" id="ARBA00022723"/>
    </source>
</evidence>
<dbReference type="HAMAP" id="MF_00419">
    <property type="entry name" value="PurL_1"/>
    <property type="match status" value="1"/>
</dbReference>
<comment type="function">
    <text evidence="17">Phosphoribosylformylglycinamidine synthase involved in the purines biosynthetic pathway. Catalyzes the ATP-dependent conversion of formylglycinamide ribonucleotide (FGAR) and glutamine to yield formylglycinamidine ribonucleotide (FGAM) and glutamate.</text>
</comment>
<dbReference type="PANTHER" id="PTHR10099">
    <property type="entry name" value="PHOSPHORIBOSYLFORMYLGLYCINAMIDINE SYNTHASE"/>
    <property type="match status" value="1"/>
</dbReference>
<keyword evidence="7" id="KW-0436">Ligase</keyword>
<dbReference type="InterPro" id="IPR029062">
    <property type="entry name" value="Class_I_gatase-like"/>
</dbReference>
<feature type="domain" description="FGAR-AT PurM N-terminal-like" evidence="22">
    <location>
        <begin position="665"/>
        <end position="819"/>
    </location>
</feature>
<dbReference type="NCBIfam" id="TIGR01735">
    <property type="entry name" value="FGAM_synt"/>
    <property type="match status" value="1"/>
</dbReference>
<evidence type="ECO:0000259" key="22">
    <source>
        <dbReference type="Pfam" id="PF22689"/>
    </source>
</evidence>
<dbReference type="Pfam" id="PF18072">
    <property type="entry name" value="FGAR-AT_linker"/>
    <property type="match status" value="1"/>
</dbReference>
<dbReference type="InterPro" id="IPR036921">
    <property type="entry name" value="PurM-like_N_sf"/>
</dbReference>
<evidence type="ECO:0000256" key="10">
    <source>
        <dbReference type="ARBA" id="ARBA00022755"/>
    </source>
</evidence>
<dbReference type="SUPFAM" id="SSF52317">
    <property type="entry name" value="Class I glutamine amidotransferase-like"/>
    <property type="match status" value="1"/>
</dbReference>
<evidence type="ECO:0000256" key="15">
    <source>
        <dbReference type="ARBA" id="ARBA00032632"/>
    </source>
</evidence>
<dbReference type="NCBIfam" id="NF003672">
    <property type="entry name" value="PRK05297.1"/>
    <property type="match status" value="1"/>
</dbReference>
<organism evidence="23">
    <name type="scientific">Ixodes ricinus</name>
    <name type="common">Common tick</name>
    <name type="synonym">Acarus ricinus</name>
    <dbReference type="NCBI Taxonomy" id="34613"/>
    <lineage>
        <taxon>Eukaryota</taxon>
        <taxon>Metazoa</taxon>
        <taxon>Ecdysozoa</taxon>
        <taxon>Arthropoda</taxon>
        <taxon>Chelicerata</taxon>
        <taxon>Arachnida</taxon>
        <taxon>Acari</taxon>
        <taxon>Parasitiformes</taxon>
        <taxon>Ixodida</taxon>
        <taxon>Ixodoidea</taxon>
        <taxon>Ixodidae</taxon>
        <taxon>Ixodinae</taxon>
        <taxon>Ixodes</taxon>
    </lineage>
</organism>
<evidence type="ECO:0000256" key="18">
    <source>
        <dbReference type="ARBA" id="ARBA00071729"/>
    </source>
</evidence>
<keyword evidence="13" id="KW-0315">Glutamine amidotransferase</keyword>
<dbReference type="Pfam" id="PF13507">
    <property type="entry name" value="GATase_5"/>
    <property type="match status" value="1"/>
</dbReference>
<feature type="domain" description="PurM-like C-terminal" evidence="19">
    <location>
        <begin position="447"/>
        <end position="602"/>
    </location>
</feature>
<dbReference type="CDD" id="cd01740">
    <property type="entry name" value="GATase1_FGAR_AT"/>
    <property type="match status" value="1"/>
</dbReference>
<dbReference type="SUPFAM" id="SSF56042">
    <property type="entry name" value="PurM C-terminal domain-like"/>
    <property type="match status" value="2"/>
</dbReference>
<keyword evidence="6" id="KW-0597">Phosphoprotein</keyword>
<dbReference type="GO" id="GO:0046872">
    <property type="term" value="F:metal ion binding"/>
    <property type="evidence" value="ECO:0007669"/>
    <property type="project" value="UniProtKB-KW"/>
</dbReference>
<dbReference type="FunFam" id="3.30.1330.10:FF:000010">
    <property type="entry name" value="Phosphoribosylformylglycinamidine synthase"/>
    <property type="match status" value="1"/>
</dbReference>
<accession>A0A131Y2I7</accession>
<dbReference type="SUPFAM" id="SSF82697">
    <property type="entry name" value="PurS-like"/>
    <property type="match status" value="1"/>
</dbReference>
<evidence type="ECO:0000256" key="2">
    <source>
        <dbReference type="ARBA" id="ARBA00004920"/>
    </source>
</evidence>
<dbReference type="EMBL" id="GEFM01003104">
    <property type="protein sequence ID" value="JAP72692.1"/>
    <property type="molecule type" value="mRNA"/>
</dbReference>
<proteinExistence type="evidence at transcript level"/>